<dbReference type="EMBL" id="CAJPWZ010000369">
    <property type="protein sequence ID" value="CAG2191799.1"/>
    <property type="molecule type" value="Genomic_DNA"/>
</dbReference>
<keyword evidence="3" id="KW-1185">Reference proteome</keyword>
<sequence length="199" mass="22370">MCTEDNIQFDNNVNETAKKVKPSKSEKMAKQFKQLLPYICNFLVVLVIFGPVCYVISKRNYHDKRQFVNLKVNFDLNSVKITSGKIPWRPIDSKTVALEGNGTMICVLQPALFSIDVMLNLDNKRNNDSVAVSVCILNSRDRNGNQSIPEVLSEHMQRSVTVSANLNLQKGDTVWGSVIGLNLVFQRPDVNSMSIAYDT</sequence>
<protein>
    <submittedName>
        <fullName evidence="2">Uncharacterized protein</fullName>
    </submittedName>
</protein>
<comment type="caution">
    <text evidence="2">The sequence shown here is derived from an EMBL/GenBank/DDBJ whole genome shotgun (WGS) entry which is preliminary data.</text>
</comment>
<keyword evidence="1" id="KW-0812">Transmembrane</keyword>
<accession>A0A8S3QB54</accession>
<keyword evidence="1" id="KW-0472">Membrane</keyword>
<feature type="transmembrane region" description="Helical" evidence="1">
    <location>
        <begin position="35"/>
        <end position="56"/>
    </location>
</feature>
<organism evidence="2 3">
    <name type="scientific">Mytilus edulis</name>
    <name type="common">Blue mussel</name>
    <dbReference type="NCBI Taxonomy" id="6550"/>
    <lineage>
        <taxon>Eukaryota</taxon>
        <taxon>Metazoa</taxon>
        <taxon>Spiralia</taxon>
        <taxon>Lophotrochozoa</taxon>
        <taxon>Mollusca</taxon>
        <taxon>Bivalvia</taxon>
        <taxon>Autobranchia</taxon>
        <taxon>Pteriomorphia</taxon>
        <taxon>Mytilida</taxon>
        <taxon>Mytiloidea</taxon>
        <taxon>Mytilidae</taxon>
        <taxon>Mytilinae</taxon>
        <taxon>Mytilus</taxon>
    </lineage>
</organism>
<reference evidence="2" key="1">
    <citation type="submission" date="2021-03" db="EMBL/GenBank/DDBJ databases">
        <authorList>
            <person name="Bekaert M."/>
        </authorList>
    </citation>
    <scope>NUCLEOTIDE SEQUENCE</scope>
</reference>
<dbReference type="AlphaFoldDB" id="A0A8S3QB54"/>
<keyword evidence="1" id="KW-1133">Transmembrane helix</keyword>
<proteinExistence type="predicted"/>
<evidence type="ECO:0000313" key="3">
    <source>
        <dbReference type="Proteomes" id="UP000683360"/>
    </source>
</evidence>
<name>A0A8S3QB54_MYTED</name>
<dbReference type="Proteomes" id="UP000683360">
    <property type="component" value="Unassembled WGS sequence"/>
</dbReference>
<evidence type="ECO:0000313" key="2">
    <source>
        <dbReference type="EMBL" id="CAG2191799.1"/>
    </source>
</evidence>
<evidence type="ECO:0000256" key="1">
    <source>
        <dbReference type="SAM" id="Phobius"/>
    </source>
</evidence>
<gene>
    <name evidence="2" type="ORF">MEDL_6958</name>
</gene>
<dbReference type="OrthoDB" id="10419646at2759"/>